<protein>
    <recommendedName>
        <fullName evidence="6">DUF4378 domain-containing protein</fullName>
    </recommendedName>
</protein>
<evidence type="ECO:0000313" key="5">
    <source>
        <dbReference type="Proteomes" id="UP001408789"/>
    </source>
</evidence>
<dbReference type="AlphaFoldDB" id="A0AAP0DLR3"/>
<gene>
    <name evidence="4" type="ORF">SSX86_005336</name>
</gene>
<dbReference type="InterPro" id="IPR032795">
    <property type="entry name" value="DUF3741-assoc"/>
</dbReference>
<feature type="region of interest" description="Disordered" evidence="1">
    <location>
        <begin position="377"/>
        <end position="419"/>
    </location>
</feature>
<dbReference type="Proteomes" id="UP001408789">
    <property type="component" value="Unassembled WGS sequence"/>
</dbReference>
<accession>A0AAP0DLR3</accession>
<evidence type="ECO:0008006" key="6">
    <source>
        <dbReference type="Google" id="ProtNLM"/>
    </source>
</evidence>
<feature type="region of interest" description="Disordered" evidence="1">
    <location>
        <begin position="593"/>
        <end position="612"/>
    </location>
</feature>
<evidence type="ECO:0000256" key="1">
    <source>
        <dbReference type="SAM" id="MobiDB-lite"/>
    </source>
</evidence>
<evidence type="ECO:0000259" key="3">
    <source>
        <dbReference type="Pfam" id="PF14383"/>
    </source>
</evidence>
<dbReference type="PANTHER" id="PTHR21726:SF57">
    <property type="entry name" value="SERINE-RICH ADHESIN FOR PLATELETS-LIKE PROTEIN"/>
    <property type="match status" value="1"/>
</dbReference>
<feature type="domain" description="DUF3741" evidence="3">
    <location>
        <begin position="72"/>
        <end position="100"/>
    </location>
</feature>
<feature type="region of interest" description="Disordered" evidence="1">
    <location>
        <begin position="248"/>
        <end position="277"/>
    </location>
</feature>
<organism evidence="4 5">
    <name type="scientific">Deinandra increscens subsp. villosa</name>
    <dbReference type="NCBI Taxonomy" id="3103831"/>
    <lineage>
        <taxon>Eukaryota</taxon>
        <taxon>Viridiplantae</taxon>
        <taxon>Streptophyta</taxon>
        <taxon>Embryophyta</taxon>
        <taxon>Tracheophyta</taxon>
        <taxon>Spermatophyta</taxon>
        <taxon>Magnoliopsida</taxon>
        <taxon>eudicotyledons</taxon>
        <taxon>Gunneridae</taxon>
        <taxon>Pentapetalae</taxon>
        <taxon>asterids</taxon>
        <taxon>campanulids</taxon>
        <taxon>Asterales</taxon>
        <taxon>Asteraceae</taxon>
        <taxon>Asteroideae</taxon>
        <taxon>Heliantheae alliance</taxon>
        <taxon>Madieae</taxon>
        <taxon>Madiinae</taxon>
        <taxon>Deinandra</taxon>
    </lineage>
</organism>
<feature type="region of interest" description="Disordered" evidence="1">
    <location>
        <begin position="293"/>
        <end position="351"/>
    </location>
</feature>
<sequence length="832" mass="93163">MEVEKRSSKGGFLQLFDWNGKSRKKLFSNKSDVPESSKHGKENVDNLTISRLQQMKLDDSMHCATGNDDWTSSMINDEGSGSKAPGVVARLMGLDSLPTVDASDPGFTPFIDSHSFRHSLHPRITAEFETEHQYVEYGMRNKLDGFSRNPVEDRLHKLQNRPIERFQSEVLPPRSARSVPISHHKMLSPIKSPGFILSRNAAYIMEAASKMIDQSPQSTFNGRSPSFRSSSIPLRIRDLQEKMEAELKRSRIQEASQRPKACTPVTSSKSQPRDKHQCQSEVVILKNKNKLVSPSTPVKQNIQKSEGTTSRGKSIMKQKEDAVKSVQVDKKQKITPKGAHNRSTGKTHDVLTQNNQKQNCVSHKDRTNLKPRVPYQHYRKTSPANGSAKEVKTSKKTVENSVAGARRKASLSTTKNVSSKKRQTNGDIILDGTTTNNILIKEKERSVKCNITIDGSSNWESIDRKDGMDVVSFTFNSPIKKSVCESELIGQSGVKSRGVCLKFDDQLNLGTSEFPSPGTPVIDSDALSILLEQKLKEISSLVETSQCDIAKGDSDMHKDKSVILHDSDVSVDQILVNAKPEWQGVEVAECDSSSENCESGSKHPCTSPSVEPSLTDDSCITSNSTTTLTSNGNKQYMSVRNMELLAEEIELQDSATSLPTTIFEFISMEKWSSNRELEYIREMLNHAELVSDDFSFGPTQKVIDNNLFDQLEHQNKNMDPFLKPQRKALFDCVSMCLEVRRARGFSGSYEEWSKWSKLSQKKALLADEIQKQIRHWTGMEELMVDEVVEEDMSNGDGKWLDFKAEALEEGVAIESDILTVLIDEMVVDLLSR</sequence>
<feature type="compositionally biased region" description="Basic and acidic residues" evidence="1">
    <location>
        <begin position="389"/>
        <end position="398"/>
    </location>
</feature>
<reference evidence="4 5" key="1">
    <citation type="submission" date="2024-04" db="EMBL/GenBank/DDBJ databases">
        <title>The reference genome of an endangered Asteraceae, Deinandra increscens subsp. villosa, native to the Central Coast of California.</title>
        <authorList>
            <person name="Guilliams M."/>
            <person name="Hasenstab-Lehman K."/>
            <person name="Meyer R."/>
            <person name="Mcevoy S."/>
        </authorList>
    </citation>
    <scope>NUCLEOTIDE SEQUENCE [LARGE SCALE GENOMIC DNA]</scope>
    <source>
        <tissue evidence="4">Leaf</tissue>
    </source>
</reference>
<dbReference type="EMBL" id="JBCNJP010000007">
    <property type="protein sequence ID" value="KAK9077001.1"/>
    <property type="molecule type" value="Genomic_DNA"/>
</dbReference>
<dbReference type="PANTHER" id="PTHR21726">
    <property type="entry name" value="PHOSPHATIDYLINOSITOL N-ACETYLGLUCOSAMINYLTRANSFERASE SUBUNIT P DOWN SYNDROME CRITICAL REGION PROTEIN 5 -RELATED"/>
    <property type="match status" value="1"/>
</dbReference>
<name>A0AAP0DLR3_9ASTR</name>
<dbReference type="Pfam" id="PF14309">
    <property type="entry name" value="DUF4378"/>
    <property type="match status" value="1"/>
</dbReference>
<dbReference type="Pfam" id="PF14383">
    <property type="entry name" value="VARLMGL"/>
    <property type="match status" value="1"/>
</dbReference>
<proteinExistence type="predicted"/>
<dbReference type="InterPro" id="IPR025486">
    <property type="entry name" value="DUF4378"/>
</dbReference>
<feature type="compositionally biased region" description="Polar residues" evidence="1">
    <location>
        <begin position="293"/>
        <end position="312"/>
    </location>
</feature>
<evidence type="ECO:0000259" key="2">
    <source>
        <dbReference type="Pfam" id="PF14309"/>
    </source>
</evidence>
<feature type="compositionally biased region" description="Basic and acidic residues" evidence="1">
    <location>
        <begin position="317"/>
        <end position="332"/>
    </location>
</feature>
<comment type="caution">
    <text evidence="4">The sequence shown here is derived from an EMBL/GenBank/DDBJ whole genome shotgun (WGS) entry which is preliminary data.</text>
</comment>
<keyword evidence="5" id="KW-1185">Reference proteome</keyword>
<feature type="domain" description="DUF4378" evidence="2">
    <location>
        <begin position="676"/>
        <end position="824"/>
    </location>
</feature>
<evidence type="ECO:0000313" key="4">
    <source>
        <dbReference type="EMBL" id="KAK9077001.1"/>
    </source>
</evidence>